<organism evidence="1 2">
    <name type="scientific">Hibiscus sabdariffa</name>
    <name type="common">roselle</name>
    <dbReference type="NCBI Taxonomy" id="183260"/>
    <lineage>
        <taxon>Eukaryota</taxon>
        <taxon>Viridiplantae</taxon>
        <taxon>Streptophyta</taxon>
        <taxon>Embryophyta</taxon>
        <taxon>Tracheophyta</taxon>
        <taxon>Spermatophyta</taxon>
        <taxon>Magnoliopsida</taxon>
        <taxon>eudicotyledons</taxon>
        <taxon>Gunneridae</taxon>
        <taxon>Pentapetalae</taxon>
        <taxon>rosids</taxon>
        <taxon>malvids</taxon>
        <taxon>Malvales</taxon>
        <taxon>Malvaceae</taxon>
        <taxon>Malvoideae</taxon>
        <taxon>Hibiscus</taxon>
    </lineage>
</organism>
<dbReference type="EMBL" id="JBBPBN010000056">
    <property type="protein sequence ID" value="KAK8989864.1"/>
    <property type="molecule type" value="Genomic_DNA"/>
</dbReference>
<accession>A0ABR2PN75</accession>
<gene>
    <name evidence="1" type="ORF">V6N11_064278</name>
</gene>
<evidence type="ECO:0000313" key="1">
    <source>
        <dbReference type="EMBL" id="KAK8989864.1"/>
    </source>
</evidence>
<dbReference type="Proteomes" id="UP001396334">
    <property type="component" value="Unassembled WGS sequence"/>
</dbReference>
<comment type="caution">
    <text evidence="1">The sequence shown here is derived from an EMBL/GenBank/DDBJ whole genome shotgun (WGS) entry which is preliminary data.</text>
</comment>
<protein>
    <submittedName>
        <fullName evidence="1">Uncharacterized protein</fullName>
    </submittedName>
</protein>
<evidence type="ECO:0000313" key="2">
    <source>
        <dbReference type="Proteomes" id="UP001396334"/>
    </source>
</evidence>
<proteinExistence type="predicted"/>
<keyword evidence="2" id="KW-1185">Reference proteome</keyword>
<name>A0ABR2PN75_9ROSI</name>
<sequence>MATSLDGSISLTVAVYVGYGVRDFQMFLATVELNRKLAPDSSLALHKFLWFLTRKENSNSHLRTQVSIVDPIHRLLCRVRSQGTVMAIA</sequence>
<reference evidence="1 2" key="1">
    <citation type="journal article" date="2024" name="G3 (Bethesda)">
        <title>Genome assembly of Hibiscus sabdariffa L. provides insights into metabolisms of medicinal natural products.</title>
        <authorList>
            <person name="Kim T."/>
        </authorList>
    </citation>
    <scope>NUCLEOTIDE SEQUENCE [LARGE SCALE GENOMIC DNA]</scope>
    <source>
        <strain evidence="1">TK-2024</strain>
        <tissue evidence="1">Old leaves</tissue>
    </source>
</reference>